<dbReference type="InterPro" id="IPR002123">
    <property type="entry name" value="Plipid/glycerol_acylTrfase"/>
</dbReference>
<dbReference type="CDD" id="cd07992">
    <property type="entry name" value="LPLAT_AAK14816-like"/>
    <property type="match status" value="1"/>
</dbReference>
<evidence type="ECO:0000256" key="1">
    <source>
        <dbReference type="SAM" id="MobiDB-lite"/>
    </source>
</evidence>
<dbReference type="AlphaFoldDB" id="A0A427YLB0"/>
<keyword evidence="2" id="KW-0812">Transmembrane</keyword>
<dbReference type="InterPro" id="IPR052744">
    <property type="entry name" value="GPAT/DAPAT"/>
</dbReference>
<dbReference type="GO" id="GO:0016287">
    <property type="term" value="F:glycerone-phosphate O-acyltransferase activity"/>
    <property type="evidence" value="ECO:0007669"/>
    <property type="project" value="TreeGrafter"/>
</dbReference>
<keyword evidence="5" id="KW-1185">Reference proteome</keyword>
<gene>
    <name evidence="4" type="ORF">EHS25_009278</name>
</gene>
<dbReference type="EMBL" id="RSCD01000007">
    <property type="protein sequence ID" value="RSH91908.1"/>
    <property type="molecule type" value="Genomic_DNA"/>
</dbReference>
<dbReference type="Proteomes" id="UP000279259">
    <property type="component" value="Unassembled WGS sequence"/>
</dbReference>
<dbReference type="SUPFAM" id="SSF69593">
    <property type="entry name" value="Glycerol-3-phosphate (1)-acyltransferase"/>
    <property type="match status" value="1"/>
</dbReference>
<reference evidence="4 5" key="1">
    <citation type="submission" date="2018-11" db="EMBL/GenBank/DDBJ databases">
        <title>Genome sequence of Saitozyma podzolica DSM 27192.</title>
        <authorList>
            <person name="Aliyu H."/>
            <person name="Gorte O."/>
            <person name="Ochsenreither K."/>
        </authorList>
    </citation>
    <scope>NUCLEOTIDE SEQUENCE [LARGE SCALE GENOMIC DNA]</scope>
    <source>
        <strain evidence="4 5">DSM 27192</strain>
    </source>
</reference>
<organism evidence="4 5">
    <name type="scientific">Saitozyma podzolica</name>
    <dbReference type="NCBI Taxonomy" id="1890683"/>
    <lineage>
        <taxon>Eukaryota</taxon>
        <taxon>Fungi</taxon>
        <taxon>Dikarya</taxon>
        <taxon>Basidiomycota</taxon>
        <taxon>Agaricomycotina</taxon>
        <taxon>Tremellomycetes</taxon>
        <taxon>Tremellales</taxon>
        <taxon>Trimorphomycetaceae</taxon>
        <taxon>Saitozyma</taxon>
    </lineage>
</organism>
<dbReference type="PANTHER" id="PTHR31605">
    <property type="entry name" value="GLYCEROL-3-PHOSPHATE O-ACYLTRANSFERASE 1"/>
    <property type="match status" value="1"/>
</dbReference>
<evidence type="ECO:0000313" key="4">
    <source>
        <dbReference type="EMBL" id="RSH91908.1"/>
    </source>
</evidence>
<dbReference type="Pfam" id="PF01553">
    <property type="entry name" value="Acyltransferase"/>
    <property type="match status" value="1"/>
</dbReference>
<dbReference type="PANTHER" id="PTHR31605:SF0">
    <property type="entry name" value="GLYCEROL-3-PHOSPHATE O-ACYLTRANSFERASE 1"/>
    <property type="match status" value="1"/>
</dbReference>
<protein>
    <recommendedName>
        <fullName evidence="3">Phospholipid/glycerol acyltransferase domain-containing protein</fullName>
    </recommendedName>
</protein>
<keyword evidence="2" id="KW-0472">Membrane</keyword>
<evidence type="ECO:0000259" key="3">
    <source>
        <dbReference type="SMART" id="SM00563"/>
    </source>
</evidence>
<sequence length="592" mass="66138">MPFGASHKPLVLLAHSAITSFFRSIEVFGSENVPTEGPIIFACTHHNMAVDPAILSNTIPHGHLLHYWVKDSLFKNPAVGAMLYNAGNIAVDRKNKDNQKLFRGTFEALALGESIGVFPEGTSHTEPHMIPLKDGTSWAALEYIRYLLGTEENKGAKKGKRAVVVPVGLAYVDKAKYRSRVVVYYGEPITMDEYAEQFLSEEEGASRIAVKKLTRRIDLEMWRHTVNAPDWDTAFAAQMARELLWEKESDLALANFVEVSQSLVDLFSTTSNESISSLKSLLVTYRQLLVSSRLSNASLTDIPLPQTLDPNAKVSLPNRFSTLWLLIKDSLAAFVRLPVFFVPLIFHLPVYFVGTLGATLVEDELETQAQMKIAFGLLLSFLTYPVMFFTFWAVFRQLPLGAAIAAGVVWLLGRYHAALIDENYEGMKRLVAAWRLLIGVWTPRRFEYSLSSFLASSNNYAPNPPKIAGLPPQTPPEKYTKPKRLPSRVLVRHVLRTRVEAARQLARVLFELEDKDPQVSASFWLATKYGGEVDREREALEQWEEPFPRGVRSGREVVGFLRSKGARLGGAKDAGHWAASSGAETELTEAEE</sequence>
<evidence type="ECO:0000313" key="5">
    <source>
        <dbReference type="Proteomes" id="UP000279259"/>
    </source>
</evidence>
<dbReference type="GO" id="GO:0004366">
    <property type="term" value="F:glycerol-3-phosphate O-acyltransferase activity"/>
    <property type="evidence" value="ECO:0007669"/>
    <property type="project" value="TreeGrafter"/>
</dbReference>
<feature type="transmembrane region" description="Helical" evidence="2">
    <location>
        <begin position="373"/>
        <end position="394"/>
    </location>
</feature>
<dbReference type="STRING" id="1890683.A0A427YLB0"/>
<dbReference type="OrthoDB" id="1044435at2759"/>
<comment type="caution">
    <text evidence="4">The sequence shown here is derived from an EMBL/GenBank/DDBJ whole genome shotgun (WGS) entry which is preliminary data.</text>
</comment>
<feature type="transmembrane region" description="Helical" evidence="2">
    <location>
        <begin position="340"/>
        <end position="361"/>
    </location>
</feature>
<evidence type="ECO:0000256" key="2">
    <source>
        <dbReference type="SAM" id="Phobius"/>
    </source>
</evidence>
<keyword evidence="2" id="KW-1133">Transmembrane helix</keyword>
<proteinExistence type="predicted"/>
<feature type="region of interest" description="Disordered" evidence="1">
    <location>
        <begin position="568"/>
        <end position="592"/>
    </location>
</feature>
<feature type="domain" description="Phospholipid/glycerol acyltransferase" evidence="3">
    <location>
        <begin position="39"/>
        <end position="172"/>
    </location>
</feature>
<dbReference type="GO" id="GO:0008654">
    <property type="term" value="P:phospholipid biosynthetic process"/>
    <property type="evidence" value="ECO:0007669"/>
    <property type="project" value="TreeGrafter"/>
</dbReference>
<name>A0A427YLB0_9TREE</name>
<dbReference type="SMART" id="SM00563">
    <property type="entry name" value="PlsC"/>
    <property type="match status" value="1"/>
</dbReference>
<accession>A0A427YLB0</accession>